<accession>A0A4U0UWY3</accession>
<dbReference type="AlphaFoldDB" id="A0A4U0UWY3"/>
<proteinExistence type="predicted"/>
<dbReference type="SMART" id="SM00248">
    <property type="entry name" value="ANK"/>
    <property type="match status" value="6"/>
</dbReference>
<feature type="non-terminal residue" evidence="4">
    <location>
        <position position="363"/>
    </location>
</feature>
<dbReference type="PANTHER" id="PTHR24166:SF48">
    <property type="entry name" value="PROTEIN VAPYRIN"/>
    <property type="match status" value="1"/>
</dbReference>
<dbReference type="PROSITE" id="PS50088">
    <property type="entry name" value="ANK_REPEAT"/>
    <property type="match status" value="6"/>
</dbReference>
<evidence type="ECO:0000313" key="4">
    <source>
        <dbReference type="EMBL" id="TKA40658.1"/>
    </source>
</evidence>
<feature type="repeat" description="ANK" evidence="3">
    <location>
        <begin position="19"/>
        <end position="51"/>
    </location>
</feature>
<dbReference type="PROSITE" id="PS50297">
    <property type="entry name" value="ANK_REP_REGION"/>
    <property type="match status" value="5"/>
</dbReference>
<evidence type="ECO:0000256" key="3">
    <source>
        <dbReference type="PROSITE-ProRule" id="PRU00023"/>
    </source>
</evidence>
<feature type="repeat" description="ANK" evidence="3">
    <location>
        <begin position="85"/>
        <end position="117"/>
    </location>
</feature>
<keyword evidence="2 3" id="KW-0040">ANK repeat</keyword>
<dbReference type="STRING" id="331657.A0A4U0UWY3"/>
<gene>
    <name evidence="4" type="ORF">B0A49_13692</name>
</gene>
<sequence>MALLESGANIDAQDPQNQERISPLYAASDNGHMDIVKILLDRGANVNVQAEYFVTALQAASAKGHEKIVELLLNGGANDDVEASHYGTALQAASATGFKKTVELLLNRGANVNVEAGRYGTALQTASAHGHEKIVELLLDRGANVNVEAGRYGTALQAASATGFEKIVELLLDRGANVNVAGYFGTALQAASATGREKIVELLLRKGANIDAQGGCEIIKITRLLLEKGADVNAQGGKHGNALQSVVSVIDAGLRKRLAETVERGMAVVDLLLQNGAYIDVELDAQSDPGTLNFAEGNGGGDISEFWEDVETRRFKIFRKTYMIRTPVELHKAYTQFYPRRSGFGEESESWEESDDANEFRCR</sequence>
<dbReference type="Pfam" id="PF12796">
    <property type="entry name" value="Ank_2"/>
    <property type="match status" value="3"/>
</dbReference>
<feature type="repeat" description="ANK" evidence="3">
    <location>
        <begin position="186"/>
        <end position="215"/>
    </location>
</feature>
<feature type="repeat" description="ANK" evidence="3">
    <location>
        <begin position="151"/>
        <end position="183"/>
    </location>
</feature>
<dbReference type="InterPro" id="IPR002110">
    <property type="entry name" value="Ankyrin_rpt"/>
</dbReference>
<dbReference type="SUPFAM" id="SSF48403">
    <property type="entry name" value="Ankyrin repeat"/>
    <property type="match status" value="1"/>
</dbReference>
<dbReference type="OrthoDB" id="4772757at2759"/>
<reference evidence="4 5" key="1">
    <citation type="submission" date="2017-03" db="EMBL/GenBank/DDBJ databases">
        <title>Genomes of endolithic fungi from Antarctica.</title>
        <authorList>
            <person name="Coleine C."/>
            <person name="Masonjones S."/>
            <person name="Stajich J.E."/>
        </authorList>
    </citation>
    <scope>NUCLEOTIDE SEQUENCE [LARGE SCALE GENOMIC DNA]</scope>
    <source>
        <strain evidence="4 5">CCFEE 5187</strain>
    </source>
</reference>
<feature type="repeat" description="ANK" evidence="3">
    <location>
        <begin position="52"/>
        <end position="84"/>
    </location>
</feature>
<dbReference type="Gene3D" id="1.25.40.20">
    <property type="entry name" value="Ankyrin repeat-containing domain"/>
    <property type="match status" value="3"/>
</dbReference>
<name>A0A4U0UWY3_9PEZI</name>
<dbReference type="EMBL" id="NAJN01003348">
    <property type="protein sequence ID" value="TKA40658.1"/>
    <property type="molecule type" value="Genomic_DNA"/>
</dbReference>
<dbReference type="InterPro" id="IPR050889">
    <property type="entry name" value="Dendritic_Spine_Reg/Scaffold"/>
</dbReference>
<dbReference type="PANTHER" id="PTHR24166">
    <property type="entry name" value="ROLLING PEBBLES, ISOFORM B"/>
    <property type="match status" value="1"/>
</dbReference>
<evidence type="ECO:0000313" key="5">
    <source>
        <dbReference type="Proteomes" id="UP000308768"/>
    </source>
</evidence>
<evidence type="ECO:0000256" key="1">
    <source>
        <dbReference type="ARBA" id="ARBA00022737"/>
    </source>
</evidence>
<feature type="repeat" description="ANK" evidence="3">
    <location>
        <begin position="118"/>
        <end position="150"/>
    </location>
</feature>
<dbReference type="Proteomes" id="UP000308768">
    <property type="component" value="Unassembled WGS sequence"/>
</dbReference>
<protein>
    <submittedName>
        <fullName evidence="4">Uncharacterized protein</fullName>
    </submittedName>
</protein>
<dbReference type="InterPro" id="IPR036770">
    <property type="entry name" value="Ankyrin_rpt-contain_sf"/>
</dbReference>
<dbReference type="PRINTS" id="PR01415">
    <property type="entry name" value="ANKYRIN"/>
</dbReference>
<evidence type="ECO:0000256" key="2">
    <source>
        <dbReference type="ARBA" id="ARBA00023043"/>
    </source>
</evidence>
<organism evidence="4 5">
    <name type="scientific">Cryomyces minteri</name>
    <dbReference type="NCBI Taxonomy" id="331657"/>
    <lineage>
        <taxon>Eukaryota</taxon>
        <taxon>Fungi</taxon>
        <taxon>Dikarya</taxon>
        <taxon>Ascomycota</taxon>
        <taxon>Pezizomycotina</taxon>
        <taxon>Dothideomycetes</taxon>
        <taxon>Dothideomycetes incertae sedis</taxon>
        <taxon>Cryomyces</taxon>
    </lineage>
</organism>
<keyword evidence="1" id="KW-0677">Repeat</keyword>
<comment type="caution">
    <text evidence="4">The sequence shown here is derived from an EMBL/GenBank/DDBJ whole genome shotgun (WGS) entry which is preliminary data.</text>
</comment>
<keyword evidence="5" id="KW-1185">Reference proteome</keyword>